<dbReference type="SUPFAM" id="SSF51064">
    <property type="entry name" value="Head domain of nucleotide exchange factor GrpE"/>
    <property type="match status" value="1"/>
</dbReference>
<dbReference type="GO" id="GO:0000774">
    <property type="term" value="F:adenyl-nucleotide exchange factor activity"/>
    <property type="evidence" value="ECO:0007669"/>
    <property type="project" value="InterPro"/>
</dbReference>
<dbReference type="Gene3D" id="2.30.22.10">
    <property type="entry name" value="Head domain of nucleotide exchange factor GrpE"/>
    <property type="match status" value="1"/>
</dbReference>
<evidence type="ECO:0000256" key="4">
    <source>
        <dbReference type="RuleBase" id="RU004478"/>
    </source>
</evidence>
<feature type="compositionally biased region" description="Basic and acidic residues" evidence="5">
    <location>
        <begin position="1"/>
        <end position="19"/>
    </location>
</feature>
<evidence type="ECO:0000256" key="5">
    <source>
        <dbReference type="SAM" id="MobiDB-lite"/>
    </source>
</evidence>
<dbReference type="GO" id="GO:0042803">
    <property type="term" value="F:protein homodimerization activity"/>
    <property type="evidence" value="ECO:0007669"/>
    <property type="project" value="InterPro"/>
</dbReference>
<proteinExistence type="inferred from homology"/>
<dbReference type="RefSeq" id="WP_317676609.1">
    <property type="nucleotide sequence ID" value="NZ_JAWLUK010000008.1"/>
</dbReference>
<evidence type="ECO:0000256" key="2">
    <source>
        <dbReference type="ARBA" id="ARBA00023186"/>
    </source>
</evidence>
<dbReference type="Proteomes" id="UP001185728">
    <property type="component" value="Unassembled WGS sequence"/>
</dbReference>
<reference evidence="6" key="1">
    <citation type="submission" date="2023-10" db="EMBL/GenBank/DDBJ databases">
        <title>Development of a sustainable strategy for remediation of hydrocarbon-contaminated territories based on the waste exchange concept.</title>
        <authorList>
            <person name="Krivoruchko A."/>
        </authorList>
    </citation>
    <scope>NUCLEOTIDE SEQUENCE</scope>
    <source>
        <strain evidence="6">IEGM 1325</strain>
    </source>
</reference>
<sequence length="235" mass="25186">MSADQQRPHGSSDAERGSEEEPIVFNDRRRIDPETGEPRVSAESAAEQAEDGDALAQAERILDEAGAQAGTEAPQPAASDREAELETDLRRLQAEFVNYKRRVDRDRDLARDAGVVKAVTALLPVLDDIDAARAAGDLTDGPFAAIATKLDTALAGLGLERHDQEALAGVEFDPAVHEAVMRQPHAEVPADHVVQVFRNGYLRDGRGRRAALVLVSAGDEGPRRRAAPPAAGRPP</sequence>
<keyword evidence="3" id="KW-0963">Cytoplasm</keyword>
<evidence type="ECO:0000313" key="7">
    <source>
        <dbReference type="Proteomes" id="UP001185728"/>
    </source>
</evidence>
<comment type="subunit">
    <text evidence="3">Homodimer.</text>
</comment>
<name>A0AAP5T731_9MICC</name>
<keyword evidence="3" id="KW-0346">Stress response</keyword>
<comment type="subcellular location">
    <subcellularLocation>
        <location evidence="3">Cytoplasm</location>
    </subcellularLocation>
</comment>
<comment type="similarity">
    <text evidence="1 3 4">Belongs to the GrpE family.</text>
</comment>
<feature type="region of interest" description="Disordered" evidence="5">
    <location>
        <begin position="1"/>
        <end position="85"/>
    </location>
</feature>
<dbReference type="EMBL" id="JAWLUK010000008">
    <property type="protein sequence ID" value="MDV7177217.1"/>
    <property type="molecule type" value="Genomic_DNA"/>
</dbReference>
<accession>A0AAP5T731</accession>
<dbReference type="CDD" id="cd00446">
    <property type="entry name" value="GrpE"/>
    <property type="match status" value="1"/>
</dbReference>
<organism evidence="6 7">
    <name type="scientific">Micrococcus yunnanensis</name>
    <dbReference type="NCBI Taxonomy" id="566027"/>
    <lineage>
        <taxon>Bacteria</taxon>
        <taxon>Bacillati</taxon>
        <taxon>Actinomycetota</taxon>
        <taxon>Actinomycetes</taxon>
        <taxon>Micrococcales</taxon>
        <taxon>Micrococcaceae</taxon>
        <taxon>Micrococcus</taxon>
    </lineage>
</organism>
<dbReference type="GO" id="GO:0005737">
    <property type="term" value="C:cytoplasm"/>
    <property type="evidence" value="ECO:0007669"/>
    <property type="project" value="UniProtKB-SubCell"/>
</dbReference>
<dbReference type="SUPFAM" id="SSF58014">
    <property type="entry name" value="Coiled-coil domain of nucleotide exchange factor GrpE"/>
    <property type="match status" value="1"/>
</dbReference>
<dbReference type="GO" id="GO:0051087">
    <property type="term" value="F:protein-folding chaperone binding"/>
    <property type="evidence" value="ECO:0007669"/>
    <property type="project" value="InterPro"/>
</dbReference>
<dbReference type="Pfam" id="PF01025">
    <property type="entry name" value="GrpE"/>
    <property type="match status" value="1"/>
</dbReference>
<dbReference type="GO" id="GO:0006457">
    <property type="term" value="P:protein folding"/>
    <property type="evidence" value="ECO:0007669"/>
    <property type="project" value="InterPro"/>
</dbReference>
<gene>
    <name evidence="3" type="primary">grpE</name>
    <name evidence="6" type="ORF">R4064_06100</name>
</gene>
<dbReference type="InterPro" id="IPR000740">
    <property type="entry name" value="GrpE"/>
</dbReference>
<dbReference type="HAMAP" id="MF_01151">
    <property type="entry name" value="GrpE"/>
    <property type="match status" value="1"/>
</dbReference>
<dbReference type="InterPro" id="IPR013805">
    <property type="entry name" value="GrpE_CC"/>
</dbReference>
<evidence type="ECO:0000256" key="1">
    <source>
        <dbReference type="ARBA" id="ARBA00009054"/>
    </source>
</evidence>
<comment type="function">
    <text evidence="3">Participates actively in the response to hyperosmotic and heat shock by preventing the aggregation of stress-denatured proteins, in association with DnaK and GrpE. It is the nucleotide exchange factor for DnaK and may function as a thermosensor. Unfolded proteins bind initially to DnaJ; upon interaction with the DnaJ-bound protein, DnaK hydrolyzes its bound ATP, resulting in the formation of a stable complex. GrpE releases ADP from DnaK; ATP binding to DnaK triggers the release of the substrate protein, thus completing the reaction cycle. Several rounds of ATP-dependent interactions between DnaJ, DnaK and GrpE are required for fully efficient folding.</text>
</comment>
<keyword evidence="2 3" id="KW-0143">Chaperone</keyword>
<evidence type="ECO:0000256" key="3">
    <source>
        <dbReference type="HAMAP-Rule" id="MF_01151"/>
    </source>
</evidence>
<dbReference type="GO" id="GO:0051082">
    <property type="term" value="F:unfolded protein binding"/>
    <property type="evidence" value="ECO:0007669"/>
    <property type="project" value="TreeGrafter"/>
</dbReference>
<dbReference type="Gene3D" id="3.90.20.20">
    <property type="match status" value="1"/>
</dbReference>
<protein>
    <recommendedName>
        <fullName evidence="3">Protein GrpE</fullName>
    </recommendedName>
    <alternativeName>
        <fullName evidence="3">HSP-70 cofactor</fullName>
    </alternativeName>
</protein>
<dbReference type="PANTHER" id="PTHR21237:SF23">
    <property type="entry name" value="GRPE PROTEIN HOMOLOG, MITOCHONDRIAL"/>
    <property type="match status" value="1"/>
</dbReference>
<evidence type="ECO:0000313" key="6">
    <source>
        <dbReference type="EMBL" id="MDV7177217.1"/>
    </source>
</evidence>
<comment type="caution">
    <text evidence="6">The sequence shown here is derived from an EMBL/GenBank/DDBJ whole genome shotgun (WGS) entry which is preliminary data.</text>
</comment>
<dbReference type="PRINTS" id="PR00773">
    <property type="entry name" value="GRPEPROTEIN"/>
</dbReference>
<dbReference type="InterPro" id="IPR009012">
    <property type="entry name" value="GrpE_head"/>
</dbReference>
<feature type="compositionally biased region" description="Basic and acidic residues" evidence="5">
    <location>
        <begin position="26"/>
        <end position="37"/>
    </location>
</feature>
<dbReference type="PANTHER" id="PTHR21237">
    <property type="entry name" value="GRPE PROTEIN"/>
    <property type="match status" value="1"/>
</dbReference>
<dbReference type="AlphaFoldDB" id="A0AAP5T731"/>